<evidence type="ECO:0008006" key="3">
    <source>
        <dbReference type="Google" id="ProtNLM"/>
    </source>
</evidence>
<gene>
    <name evidence="1" type="ORF">RMN56_11610</name>
</gene>
<accession>A0ABZ0A3Y8</accession>
<sequence length="100" mass="11304">MDRWRLARNIGWALETRRRIESNVRRHLIPDNPCDGIKLSQVFRGLSRAPKWVPDESDVLRLFDAVPDRYHGLLWLGAGAGLRISEALGFEHGPLPGHGA</sequence>
<dbReference type="RefSeq" id="WP_313723815.1">
    <property type="nucleotide sequence ID" value="NZ_CP134876.1"/>
</dbReference>
<dbReference type="Proteomes" id="UP001303001">
    <property type="component" value="Chromosome"/>
</dbReference>
<dbReference type="EMBL" id="CP134876">
    <property type="protein sequence ID" value="WNM41935.1"/>
    <property type="molecule type" value="Genomic_DNA"/>
</dbReference>
<proteinExistence type="predicted"/>
<keyword evidence="2" id="KW-1185">Reference proteome</keyword>
<protein>
    <recommendedName>
        <fullName evidence="3">Integrase</fullName>
    </recommendedName>
</protein>
<dbReference type="InterPro" id="IPR011010">
    <property type="entry name" value="DNA_brk_join_enz"/>
</dbReference>
<name>A0ABZ0A3Y8_9ACTN</name>
<organism evidence="1 2">
    <name type="scientific">Micromonospora halotolerans</name>
    <dbReference type="NCBI Taxonomy" id="709879"/>
    <lineage>
        <taxon>Bacteria</taxon>
        <taxon>Bacillati</taxon>
        <taxon>Actinomycetota</taxon>
        <taxon>Actinomycetes</taxon>
        <taxon>Micromonosporales</taxon>
        <taxon>Micromonosporaceae</taxon>
        <taxon>Micromonospora</taxon>
    </lineage>
</organism>
<reference evidence="1 2" key="1">
    <citation type="submission" date="2023-09" db="EMBL/GenBank/DDBJ databases">
        <title>Micromonospora halotolerans DSM 45598 genome sequence.</title>
        <authorList>
            <person name="Mo P."/>
        </authorList>
    </citation>
    <scope>NUCLEOTIDE SEQUENCE [LARGE SCALE GENOMIC DNA]</scope>
    <source>
        <strain evidence="1 2">DSM 45598</strain>
    </source>
</reference>
<evidence type="ECO:0000313" key="1">
    <source>
        <dbReference type="EMBL" id="WNM41935.1"/>
    </source>
</evidence>
<dbReference type="SUPFAM" id="SSF56349">
    <property type="entry name" value="DNA breaking-rejoining enzymes"/>
    <property type="match status" value="1"/>
</dbReference>
<evidence type="ECO:0000313" key="2">
    <source>
        <dbReference type="Proteomes" id="UP001303001"/>
    </source>
</evidence>